<accession>A0A8I3AR06</accession>
<organism evidence="1 2">
    <name type="scientific">Verticillium longisporum</name>
    <name type="common">Verticillium dahliae var. longisporum</name>
    <dbReference type="NCBI Taxonomy" id="100787"/>
    <lineage>
        <taxon>Eukaryota</taxon>
        <taxon>Fungi</taxon>
        <taxon>Dikarya</taxon>
        <taxon>Ascomycota</taxon>
        <taxon>Pezizomycotina</taxon>
        <taxon>Sordariomycetes</taxon>
        <taxon>Hypocreomycetidae</taxon>
        <taxon>Glomerellales</taxon>
        <taxon>Plectosphaerellaceae</taxon>
        <taxon>Verticillium</taxon>
    </lineage>
</organism>
<protein>
    <submittedName>
        <fullName evidence="1">Ketol-acid reductoisomerase like protein</fullName>
    </submittedName>
</protein>
<keyword evidence="1" id="KW-0413">Isomerase</keyword>
<proteinExistence type="predicted"/>
<dbReference type="GO" id="GO:0016853">
    <property type="term" value="F:isomerase activity"/>
    <property type="evidence" value="ECO:0007669"/>
    <property type="project" value="UniProtKB-KW"/>
</dbReference>
<dbReference type="EMBL" id="JAEMWZ010000118">
    <property type="protein sequence ID" value="KAG7135623.1"/>
    <property type="molecule type" value="Genomic_DNA"/>
</dbReference>
<sequence length="111" mass="12492">MASRSFSKALRPMARQLTATGTQQRTFVAARSLVRASAQVTKAFAGPVQQQARGVKTVDFAGHKEDVYERADWPQEKLLVRFPPPFIHLTSPWYLPLGCDGTCRPVRHERL</sequence>
<comment type="caution">
    <text evidence="1">The sequence shown here is derived from an EMBL/GenBank/DDBJ whole genome shotgun (WGS) entry which is preliminary data.</text>
</comment>
<dbReference type="OrthoDB" id="10255643at2759"/>
<evidence type="ECO:0000313" key="2">
    <source>
        <dbReference type="Proteomes" id="UP000689129"/>
    </source>
</evidence>
<gene>
    <name evidence="1" type="ORF">HYQ45_006618</name>
</gene>
<name>A0A8I3AR06_VERLO</name>
<dbReference type="Proteomes" id="UP000689129">
    <property type="component" value="Unassembled WGS sequence"/>
</dbReference>
<evidence type="ECO:0000313" key="1">
    <source>
        <dbReference type="EMBL" id="KAG7135623.1"/>
    </source>
</evidence>
<reference evidence="1" key="1">
    <citation type="journal article" date="2021" name="Mol. Plant Pathol.">
        <title>A 20-kb lineage-specific genomic region tames virulence in pathogenic amphidiploid Verticillium longisporum.</title>
        <authorList>
            <person name="Harting R."/>
            <person name="Starke J."/>
            <person name="Kusch H."/>
            <person name="Poggeler S."/>
            <person name="Maurus I."/>
            <person name="Schluter R."/>
            <person name="Landesfeind M."/>
            <person name="Bulla I."/>
            <person name="Nowrousian M."/>
            <person name="de Jonge R."/>
            <person name="Stahlhut G."/>
            <person name="Hoff K.J."/>
            <person name="Asshauer K.P."/>
            <person name="Thurmer A."/>
            <person name="Stanke M."/>
            <person name="Daniel R."/>
            <person name="Morgenstern B."/>
            <person name="Thomma B.P.H.J."/>
            <person name="Kronstad J.W."/>
            <person name="Braus-Stromeyer S.A."/>
            <person name="Braus G.H."/>
        </authorList>
    </citation>
    <scope>NUCLEOTIDE SEQUENCE</scope>
    <source>
        <strain evidence="1">Vl32</strain>
    </source>
</reference>
<dbReference type="AlphaFoldDB" id="A0A8I3AR06"/>